<dbReference type="PROSITE" id="PS51257">
    <property type="entry name" value="PROKAR_LIPOPROTEIN"/>
    <property type="match status" value="1"/>
</dbReference>
<sequence length="81" mass="8921">MKNGVDESSDRMESIHISSSGSYLGGSQLSSSCSIEVARAYLKNKVDIQVQVEGAYLERGIYLRTHSKGKSVSHNLRNMKT</sequence>
<evidence type="ECO:0000256" key="1">
    <source>
        <dbReference type="SAM" id="MobiDB-lite"/>
    </source>
</evidence>
<dbReference type="Proteomes" id="UP000826656">
    <property type="component" value="Unassembled WGS sequence"/>
</dbReference>
<feature type="region of interest" description="Disordered" evidence="1">
    <location>
        <begin position="1"/>
        <end position="28"/>
    </location>
</feature>
<accession>A0ABQ7VQL8</accession>
<comment type="caution">
    <text evidence="2">The sequence shown here is derived from an EMBL/GenBank/DDBJ whole genome shotgun (WGS) entry which is preliminary data.</text>
</comment>
<keyword evidence="3" id="KW-1185">Reference proteome</keyword>
<feature type="compositionally biased region" description="Basic and acidic residues" evidence="1">
    <location>
        <begin position="1"/>
        <end position="14"/>
    </location>
</feature>
<evidence type="ECO:0000313" key="3">
    <source>
        <dbReference type="Proteomes" id="UP000826656"/>
    </source>
</evidence>
<organism evidence="2 3">
    <name type="scientific">Solanum tuberosum</name>
    <name type="common">Potato</name>
    <dbReference type="NCBI Taxonomy" id="4113"/>
    <lineage>
        <taxon>Eukaryota</taxon>
        <taxon>Viridiplantae</taxon>
        <taxon>Streptophyta</taxon>
        <taxon>Embryophyta</taxon>
        <taxon>Tracheophyta</taxon>
        <taxon>Spermatophyta</taxon>
        <taxon>Magnoliopsida</taxon>
        <taxon>eudicotyledons</taxon>
        <taxon>Gunneridae</taxon>
        <taxon>Pentapetalae</taxon>
        <taxon>asterids</taxon>
        <taxon>lamiids</taxon>
        <taxon>Solanales</taxon>
        <taxon>Solanaceae</taxon>
        <taxon>Solanoideae</taxon>
        <taxon>Solaneae</taxon>
        <taxon>Solanum</taxon>
    </lineage>
</organism>
<feature type="compositionally biased region" description="Low complexity" evidence="1">
    <location>
        <begin position="15"/>
        <end position="28"/>
    </location>
</feature>
<proteinExistence type="predicted"/>
<reference evidence="2 3" key="1">
    <citation type="journal article" date="2021" name="bioRxiv">
        <title>Chromosome-scale and haplotype-resolved genome assembly of a tetraploid potato cultivar.</title>
        <authorList>
            <person name="Sun H."/>
            <person name="Jiao W.-B."/>
            <person name="Krause K."/>
            <person name="Campoy J.A."/>
            <person name="Goel M."/>
            <person name="Folz-Donahue K."/>
            <person name="Kukat C."/>
            <person name="Huettel B."/>
            <person name="Schneeberger K."/>
        </authorList>
    </citation>
    <scope>NUCLEOTIDE SEQUENCE [LARGE SCALE GENOMIC DNA]</scope>
    <source>
        <strain evidence="2">SolTubOtavaFocal</strain>
        <tissue evidence="2">Leaves</tissue>
    </source>
</reference>
<dbReference type="EMBL" id="JAIVGD010000011">
    <property type="protein sequence ID" value="KAH0770570.1"/>
    <property type="molecule type" value="Genomic_DNA"/>
</dbReference>
<name>A0ABQ7VQL8_SOLTU</name>
<protein>
    <submittedName>
        <fullName evidence="2">Uncharacterized protein</fullName>
    </submittedName>
</protein>
<gene>
    <name evidence="2" type="ORF">KY290_014551</name>
</gene>
<evidence type="ECO:0000313" key="2">
    <source>
        <dbReference type="EMBL" id="KAH0770570.1"/>
    </source>
</evidence>